<comment type="caution">
    <text evidence="2">The sequence shown here is derived from an EMBL/GenBank/DDBJ whole genome shotgun (WGS) entry which is preliminary data.</text>
</comment>
<reference evidence="2 3" key="1">
    <citation type="journal article" date="2015" name="Plant Cell">
        <title>Oil accumulation by the oleaginous diatom Fistulifera solaris as revealed by the genome and transcriptome.</title>
        <authorList>
            <person name="Tanaka T."/>
            <person name="Maeda Y."/>
            <person name="Veluchamy A."/>
            <person name="Tanaka M."/>
            <person name="Abida H."/>
            <person name="Marechal E."/>
            <person name="Bowler C."/>
            <person name="Muto M."/>
            <person name="Sunaga Y."/>
            <person name="Tanaka M."/>
            <person name="Yoshino T."/>
            <person name="Taniguchi T."/>
            <person name="Fukuda Y."/>
            <person name="Nemoto M."/>
            <person name="Matsumoto M."/>
            <person name="Wong P.S."/>
            <person name="Aburatani S."/>
            <person name="Fujibuchi W."/>
        </authorList>
    </citation>
    <scope>NUCLEOTIDE SEQUENCE [LARGE SCALE GENOMIC DNA]</scope>
    <source>
        <strain evidence="2 3">JPCC DA0580</strain>
    </source>
</reference>
<dbReference type="InParanoid" id="A0A1Z5KM97"/>
<dbReference type="Proteomes" id="UP000198406">
    <property type="component" value="Unassembled WGS sequence"/>
</dbReference>
<accession>A0A1Z5KM97</accession>
<proteinExistence type="predicted"/>
<evidence type="ECO:0000313" key="2">
    <source>
        <dbReference type="EMBL" id="GAX27151.1"/>
    </source>
</evidence>
<sequence length="263" mass="29236">MSIWKSILIWLSCSGIPNIEGFLDIKSRSTFPALEYRRRSDNNNNNEREMEFPEQYPATYELNNYKTWKDFGDPAIVRPLLKQTQLEQRNLQVAYDANRHGWNVPAFHRAVDGKGAAVVLARGRRGGWLGGYNPKGWSSHGGARPSVAAFLFYTTPAGKLQKLQKVGGGGLACAKDDSNTGIWLGADGLIIPLAQKPTLFPTKEARMAQSFLGTYFERGPDRKLSLFPNGCVMELSELKVLVGVYERDEEIPYSGAVLDFTSG</sequence>
<dbReference type="OrthoDB" id="25620at2759"/>
<dbReference type="InterPro" id="IPR006571">
    <property type="entry name" value="TLDc_dom"/>
</dbReference>
<dbReference type="Pfam" id="PF07534">
    <property type="entry name" value="TLD"/>
    <property type="match status" value="1"/>
</dbReference>
<dbReference type="AlphaFoldDB" id="A0A1Z5KM97"/>
<name>A0A1Z5KM97_FISSO</name>
<organism evidence="2 3">
    <name type="scientific">Fistulifera solaris</name>
    <name type="common">Oleaginous diatom</name>
    <dbReference type="NCBI Taxonomy" id="1519565"/>
    <lineage>
        <taxon>Eukaryota</taxon>
        <taxon>Sar</taxon>
        <taxon>Stramenopiles</taxon>
        <taxon>Ochrophyta</taxon>
        <taxon>Bacillariophyta</taxon>
        <taxon>Bacillariophyceae</taxon>
        <taxon>Bacillariophycidae</taxon>
        <taxon>Naviculales</taxon>
        <taxon>Naviculaceae</taxon>
        <taxon>Fistulifera</taxon>
    </lineage>
</organism>
<gene>
    <name evidence="2" type="ORF">FisN_13Lh300</name>
</gene>
<evidence type="ECO:0000259" key="1">
    <source>
        <dbReference type="Pfam" id="PF07534"/>
    </source>
</evidence>
<feature type="domain" description="TLDc" evidence="1">
    <location>
        <begin position="84"/>
        <end position="188"/>
    </location>
</feature>
<evidence type="ECO:0000313" key="3">
    <source>
        <dbReference type="Proteomes" id="UP000198406"/>
    </source>
</evidence>
<protein>
    <recommendedName>
        <fullName evidence="1">TLDc domain-containing protein</fullName>
    </recommendedName>
</protein>
<dbReference type="EMBL" id="BDSP01000253">
    <property type="protein sequence ID" value="GAX27151.1"/>
    <property type="molecule type" value="Genomic_DNA"/>
</dbReference>
<keyword evidence="3" id="KW-1185">Reference proteome</keyword>